<evidence type="ECO:0000256" key="3">
    <source>
        <dbReference type="ARBA" id="ARBA00022448"/>
    </source>
</evidence>
<evidence type="ECO:0000256" key="8">
    <source>
        <dbReference type="ARBA" id="ARBA00023136"/>
    </source>
</evidence>
<dbReference type="GO" id="GO:0034067">
    <property type="term" value="P:protein localization to Golgi apparatus"/>
    <property type="evidence" value="ECO:0007669"/>
    <property type="project" value="TreeGrafter"/>
</dbReference>
<name>A0AAV0UMI7_HYABA</name>
<dbReference type="Pfam" id="PF09801">
    <property type="entry name" value="SYS1"/>
    <property type="match status" value="1"/>
</dbReference>
<comment type="similarity">
    <text evidence="2">Belongs to the SYS1 family.</text>
</comment>
<keyword evidence="5" id="KW-0653">Protein transport</keyword>
<evidence type="ECO:0000313" key="12">
    <source>
        <dbReference type="Proteomes" id="UP001162031"/>
    </source>
</evidence>
<proteinExistence type="inferred from homology"/>
<dbReference type="GO" id="GO:0043001">
    <property type="term" value="P:Golgi to plasma membrane protein transport"/>
    <property type="evidence" value="ECO:0007669"/>
    <property type="project" value="TreeGrafter"/>
</dbReference>
<keyword evidence="6 9" id="KW-1133">Transmembrane helix</keyword>
<accession>A0AAV0UMI7</accession>
<evidence type="ECO:0000256" key="2">
    <source>
        <dbReference type="ARBA" id="ARBA00008160"/>
    </source>
</evidence>
<dbReference type="GO" id="GO:0005802">
    <property type="term" value="C:trans-Golgi network"/>
    <property type="evidence" value="ECO:0007669"/>
    <property type="project" value="TreeGrafter"/>
</dbReference>
<feature type="signal peptide" evidence="10">
    <location>
        <begin position="1"/>
        <end position="31"/>
    </location>
</feature>
<evidence type="ECO:0000256" key="1">
    <source>
        <dbReference type="ARBA" id="ARBA00004653"/>
    </source>
</evidence>
<sequence length="156" mass="17878">MPEPYTAARWAPKLILLQILCMQLSHYVAQGLFLGICHGTHVKMDQFFAYYTHTIAHADGVKNCFAVVAASVVSALCLVLFVERAKKCLDFGVTLYFIDFLIHCFYLEFPKRWDWWLVQVVAAGVTIILGEYLCSRRELEEIPLAGLFKKRTSRKN</sequence>
<organism evidence="11 12">
    <name type="scientific">Hyaloperonospora brassicae</name>
    <name type="common">Brassica downy mildew</name>
    <name type="synonym">Peronospora brassicae</name>
    <dbReference type="NCBI Taxonomy" id="162125"/>
    <lineage>
        <taxon>Eukaryota</taxon>
        <taxon>Sar</taxon>
        <taxon>Stramenopiles</taxon>
        <taxon>Oomycota</taxon>
        <taxon>Peronosporomycetes</taxon>
        <taxon>Peronosporales</taxon>
        <taxon>Peronosporaceae</taxon>
        <taxon>Hyaloperonospora</taxon>
    </lineage>
</organism>
<keyword evidence="10" id="KW-0732">Signal</keyword>
<feature type="transmembrane region" description="Helical" evidence="9">
    <location>
        <begin position="115"/>
        <end position="134"/>
    </location>
</feature>
<feature type="chain" id="PRO_5043908906" evidence="10">
    <location>
        <begin position="32"/>
        <end position="156"/>
    </location>
</feature>
<reference evidence="11" key="1">
    <citation type="submission" date="2022-12" db="EMBL/GenBank/DDBJ databases">
        <authorList>
            <person name="Webb A."/>
        </authorList>
    </citation>
    <scope>NUCLEOTIDE SEQUENCE</scope>
    <source>
        <strain evidence="11">Hp1</strain>
    </source>
</reference>
<evidence type="ECO:0000256" key="6">
    <source>
        <dbReference type="ARBA" id="ARBA00022989"/>
    </source>
</evidence>
<keyword evidence="7" id="KW-0333">Golgi apparatus</keyword>
<comment type="subcellular location">
    <subcellularLocation>
        <location evidence="1">Golgi apparatus membrane</location>
        <topology evidence="1">Multi-pass membrane protein</topology>
    </subcellularLocation>
</comment>
<dbReference type="Proteomes" id="UP001162031">
    <property type="component" value="Unassembled WGS sequence"/>
</dbReference>
<evidence type="ECO:0000256" key="7">
    <source>
        <dbReference type="ARBA" id="ARBA00023034"/>
    </source>
</evidence>
<feature type="transmembrane region" description="Helical" evidence="9">
    <location>
        <begin position="63"/>
        <end position="82"/>
    </location>
</feature>
<dbReference type="AlphaFoldDB" id="A0AAV0UMI7"/>
<gene>
    <name evidence="11" type="ORF">HBR001_LOCUS7194</name>
</gene>
<keyword evidence="3" id="KW-0813">Transport</keyword>
<dbReference type="PANTHER" id="PTHR12952">
    <property type="entry name" value="SYS1"/>
    <property type="match status" value="1"/>
</dbReference>
<evidence type="ECO:0000256" key="10">
    <source>
        <dbReference type="SAM" id="SignalP"/>
    </source>
</evidence>
<dbReference type="GO" id="GO:0000139">
    <property type="term" value="C:Golgi membrane"/>
    <property type="evidence" value="ECO:0007669"/>
    <property type="project" value="UniProtKB-SubCell"/>
</dbReference>
<dbReference type="PANTHER" id="PTHR12952:SF0">
    <property type="entry name" value="PROTEIN SYS1 HOMOLOG"/>
    <property type="match status" value="1"/>
</dbReference>
<dbReference type="GO" id="GO:0005829">
    <property type="term" value="C:cytosol"/>
    <property type="evidence" value="ECO:0007669"/>
    <property type="project" value="GOC"/>
</dbReference>
<comment type="caution">
    <text evidence="11">The sequence shown here is derived from an EMBL/GenBank/DDBJ whole genome shotgun (WGS) entry which is preliminary data.</text>
</comment>
<keyword evidence="4 9" id="KW-0812">Transmembrane</keyword>
<evidence type="ECO:0000313" key="11">
    <source>
        <dbReference type="EMBL" id="CAI5737548.1"/>
    </source>
</evidence>
<evidence type="ECO:0000256" key="4">
    <source>
        <dbReference type="ARBA" id="ARBA00022692"/>
    </source>
</evidence>
<evidence type="ECO:0000256" key="5">
    <source>
        <dbReference type="ARBA" id="ARBA00022927"/>
    </source>
</evidence>
<keyword evidence="12" id="KW-1185">Reference proteome</keyword>
<dbReference type="GO" id="GO:0006895">
    <property type="term" value="P:Golgi to endosome transport"/>
    <property type="evidence" value="ECO:0007669"/>
    <property type="project" value="TreeGrafter"/>
</dbReference>
<evidence type="ECO:0000256" key="9">
    <source>
        <dbReference type="SAM" id="Phobius"/>
    </source>
</evidence>
<protein>
    <submittedName>
        <fullName evidence="11">Uncharacterized protein</fullName>
    </submittedName>
</protein>
<dbReference type="EMBL" id="CANTFL010001335">
    <property type="protein sequence ID" value="CAI5737548.1"/>
    <property type="molecule type" value="Genomic_DNA"/>
</dbReference>
<dbReference type="InterPro" id="IPR019185">
    <property type="entry name" value="Integral_membrane_SYS1-rel"/>
</dbReference>
<keyword evidence="8 9" id="KW-0472">Membrane</keyword>